<dbReference type="RefSeq" id="WP_166315662.1">
    <property type="nucleotide sequence ID" value="NZ_CP049866.1"/>
</dbReference>
<evidence type="ECO:0000313" key="3">
    <source>
        <dbReference type="EMBL" id="QIK74880.1"/>
    </source>
</evidence>
<evidence type="ECO:0000259" key="2">
    <source>
        <dbReference type="PROSITE" id="PS50995"/>
    </source>
</evidence>
<dbReference type="Pfam" id="PF12802">
    <property type="entry name" value="MarR_2"/>
    <property type="match status" value="1"/>
</dbReference>
<dbReference type="PANTHER" id="PTHR33164">
    <property type="entry name" value="TRANSCRIPTIONAL REGULATOR, MARR FAMILY"/>
    <property type="match status" value="1"/>
</dbReference>
<dbReference type="Proteomes" id="UP000502035">
    <property type="component" value="Chromosome"/>
</dbReference>
<dbReference type="EMBL" id="CP049866">
    <property type="protein sequence ID" value="QIK74880.1"/>
    <property type="molecule type" value="Genomic_DNA"/>
</dbReference>
<dbReference type="SMART" id="SM00347">
    <property type="entry name" value="HTH_MARR"/>
    <property type="match status" value="1"/>
</dbReference>
<dbReference type="AlphaFoldDB" id="A0A6G7YDM8"/>
<evidence type="ECO:0000256" key="1">
    <source>
        <dbReference type="SAM" id="MobiDB-lite"/>
    </source>
</evidence>
<dbReference type="PANTHER" id="PTHR33164:SF106">
    <property type="entry name" value="TRANSCRIPTIONAL REGULATORY PROTEIN"/>
    <property type="match status" value="1"/>
</dbReference>
<name>A0A6G7YDM8_9ACTN</name>
<dbReference type="GO" id="GO:0006950">
    <property type="term" value="P:response to stress"/>
    <property type="evidence" value="ECO:0007669"/>
    <property type="project" value="TreeGrafter"/>
</dbReference>
<sequence>MTSKTGTPAGVAPDPWEQTGSLLALRECTESAARVRGAVARRAGLSESEVGALQHLMSEPLGPAELSRRLRVSTAAGTGIVDRLAGHGHVTRQAHPDDRRRTQVLVTASARAEVFGLMFPMLSALRELDASFDADERAVVERYLRGAAAAFREITDPPESPESEPGTVTPSATRPAQPR</sequence>
<reference evidence="3 4" key="1">
    <citation type="submission" date="2020-03" db="EMBL/GenBank/DDBJ databases">
        <title>Nocardioides sp. nov., isolated from fish.</title>
        <authorList>
            <person name="Hyun D.-W."/>
            <person name="Bae J.-W."/>
        </authorList>
    </citation>
    <scope>NUCLEOTIDE SEQUENCE [LARGE SCALE GENOMIC DNA]</scope>
    <source>
        <strain evidence="3 4">HDW12A</strain>
    </source>
</reference>
<organism evidence="3 4">
    <name type="scientific">Nocardioides piscis</name>
    <dbReference type="NCBI Taxonomy" id="2714938"/>
    <lineage>
        <taxon>Bacteria</taxon>
        <taxon>Bacillati</taxon>
        <taxon>Actinomycetota</taxon>
        <taxon>Actinomycetes</taxon>
        <taxon>Propionibacteriales</taxon>
        <taxon>Nocardioidaceae</taxon>
        <taxon>Nocardioides</taxon>
    </lineage>
</organism>
<gene>
    <name evidence="3" type="ORF">G7071_04995</name>
</gene>
<accession>A0A6G7YDM8</accession>
<dbReference type="KEGG" id="npi:G7071_04995"/>
<feature type="compositionally biased region" description="Polar residues" evidence="1">
    <location>
        <begin position="166"/>
        <end position="179"/>
    </location>
</feature>
<dbReference type="GO" id="GO:0003700">
    <property type="term" value="F:DNA-binding transcription factor activity"/>
    <property type="evidence" value="ECO:0007669"/>
    <property type="project" value="InterPro"/>
</dbReference>
<evidence type="ECO:0000313" key="4">
    <source>
        <dbReference type="Proteomes" id="UP000502035"/>
    </source>
</evidence>
<feature type="region of interest" description="Disordered" evidence="1">
    <location>
        <begin position="151"/>
        <end position="179"/>
    </location>
</feature>
<dbReference type="InterPro" id="IPR036390">
    <property type="entry name" value="WH_DNA-bd_sf"/>
</dbReference>
<dbReference type="SUPFAM" id="SSF46785">
    <property type="entry name" value="Winged helix' DNA-binding domain"/>
    <property type="match status" value="1"/>
</dbReference>
<proteinExistence type="predicted"/>
<keyword evidence="4" id="KW-1185">Reference proteome</keyword>
<feature type="domain" description="HTH marR-type" evidence="2">
    <location>
        <begin position="1"/>
        <end position="149"/>
    </location>
</feature>
<dbReference type="PROSITE" id="PS50995">
    <property type="entry name" value="HTH_MARR_2"/>
    <property type="match status" value="1"/>
</dbReference>
<dbReference type="PRINTS" id="PR00598">
    <property type="entry name" value="HTHMARR"/>
</dbReference>
<dbReference type="InterPro" id="IPR036388">
    <property type="entry name" value="WH-like_DNA-bd_sf"/>
</dbReference>
<dbReference type="InterPro" id="IPR039422">
    <property type="entry name" value="MarR/SlyA-like"/>
</dbReference>
<dbReference type="InterPro" id="IPR000835">
    <property type="entry name" value="HTH_MarR-typ"/>
</dbReference>
<protein>
    <submittedName>
        <fullName evidence="3">MarR family transcriptional regulator</fullName>
    </submittedName>
</protein>
<dbReference type="Gene3D" id="1.10.10.10">
    <property type="entry name" value="Winged helix-like DNA-binding domain superfamily/Winged helix DNA-binding domain"/>
    <property type="match status" value="1"/>
</dbReference>